<keyword evidence="1" id="KW-0805">Transcription regulation</keyword>
<accession>A0A364Y5A5</accession>
<evidence type="ECO:0000256" key="3">
    <source>
        <dbReference type="ARBA" id="ARBA00023163"/>
    </source>
</evidence>
<dbReference type="InterPro" id="IPR003313">
    <property type="entry name" value="AraC-bd"/>
</dbReference>
<sequence>MAIKSYSIGDFINDPESADEFEILEFKKMAEPNVDDFHKHTFYEIIWTDAGVSKQFIDYQHYTVQPNSLFFISPNQIHHFEEWKPLTGGTILFTEDFFLLNQNNKDKLFELSFLDNFYANPCLQLKKSNFIEIKNTINELLQEQSRADKNETIIQSLLHLLVARIQRCIDSKNQTTAPKRSIILFKEFKSVLEKHYTQNNTAAYFADRINISTHHLNLISKSVTGKTASEIIRERRILEVKRLLSFTNQTVSEIAFNLNFIDSSYLAKVFKTETKMSPLEFKSKISEKYRIR</sequence>
<dbReference type="GO" id="GO:0003700">
    <property type="term" value="F:DNA-binding transcription factor activity"/>
    <property type="evidence" value="ECO:0007669"/>
    <property type="project" value="InterPro"/>
</dbReference>
<organism evidence="5 6">
    <name type="scientific">Pseudochryseolinea flava</name>
    <dbReference type="NCBI Taxonomy" id="2059302"/>
    <lineage>
        <taxon>Bacteria</taxon>
        <taxon>Pseudomonadati</taxon>
        <taxon>Bacteroidota</taxon>
        <taxon>Cytophagia</taxon>
        <taxon>Cytophagales</taxon>
        <taxon>Fulvivirgaceae</taxon>
        <taxon>Pseudochryseolinea</taxon>
    </lineage>
</organism>
<dbReference type="InterPro" id="IPR018060">
    <property type="entry name" value="HTH_AraC"/>
</dbReference>
<dbReference type="InterPro" id="IPR037923">
    <property type="entry name" value="HTH-like"/>
</dbReference>
<dbReference type="InterPro" id="IPR009057">
    <property type="entry name" value="Homeodomain-like_sf"/>
</dbReference>
<dbReference type="GO" id="GO:0043565">
    <property type="term" value="F:sequence-specific DNA binding"/>
    <property type="evidence" value="ECO:0007669"/>
    <property type="project" value="InterPro"/>
</dbReference>
<keyword evidence="3" id="KW-0804">Transcription</keyword>
<dbReference type="SUPFAM" id="SSF46689">
    <property type="entry name" value="Homeodomain-like"/>
    <property type="match status" value="1"/>
</dbReference>
<comment type="caution">
    <text evidence="5">The sequence shown here is derived from an EMBL/GenBank/DDBJ whole genome shotgun (WGS) entry which is preliminary data.</text>
</comment>
<name>A0A364Y5A5_9BACT</name>
<dbReference type="Pfam" id="PF12833">
    <property type="entry name" value="HTH_18"/>
    <property type="match status" value="1"/>
</dbReference>
<dbReference type="AlphaFoldDB" id="A0A364Y5A5"/>
<evidence type="ECO:0000256" key="2">
    <source>
        <dbReference type="ARBA" id="ARBA00023125"/>
    </source>
</evidence>
<dbReference type="PANTHER" id="PTHR43280">
    <property type="entry name" value="ARAC-FAMILY TRANSCRIPTIONAL REGULATOR"/>
    <property type="match status" value="1"/>
</dbReference>
<evidence type="ECO:0000256" key="1">
    <source>
        <dbReference type="ARBA" id="ARBA00023015"/>
    </source>
</evidence>
<dbReference type="SMART" id="SM00342">
    <property type="entry name" value="HTH_ARAC"/>
    <property type="match status" value="1"/>
</dbReference>
<dbReference type="InterPro" id="IPR018062">
    <property type="entry name" value="HTH_AraC-typ_CS"/>
</dbReference>
<dbReference type="PANTHER" id="PTHR43280:SF32">
    <property type="entry name" value="TRANSCRIPTIONAL REGULATORY PROTEIN"/>
    <property type="match status" value="1"/>
</dbReference>
<dbReference type="OrthoDB" id="9793451at2"/>
<proteinExistence type="predicted"/>
<dbReference type="Pfam" id="PF02311">
    <property type="entry name" value="AraC_binding"/>
    <property type="match status" value="1"/>
</dbReference>
<evidence type="ECO:0000313" key="5">
    <source>
        <dbReference type="EMBL" id="RAW01541.1"/>
    </source>
</evidence>
<feature type="domain" description="HTH araC/xylS-type" evidence="4">
    <location>
        <begin position="186"/>
        <end position="284"/>
    </location>
</feature>
<dbReference type="RefSeq" id="WP_112746280.1">
    <property type="nucleotide sequence ID" value="NZ_QMFY01000003.1"/>
</dbReference>
<keyword evidence="6" id="KW-1185">Reference proteome</keyword>
<dbReference type="PROSITE" id="PS01124">
    <property type="entry name" value="HTH_ARAC_FAMILY_2"/>
    <property type="match status" value="1"/>
</dbReference>
<dbReference type="SUPFAM" id="SSF51215">
    <property type="entry name" value="Regulatory protein AraC"/>
    <property type="match status" value="1"/>
</dbReference>
<keyword evidence="2" id="KW-0238">DNA-binding</keyword>
<reference evidence="5 6" key="1">
    <citation type="submission" date="2018-06" db="EMBL/GenBank/DDBJ databases">
        <title>Chryseolinea flavus sp. nov., a member of the phylum Bacteroidetes isolated from soil.</title>
        <authorList>
            <person name="Li Y."/>
            <person name="Wang J."/>
        </authorList>
    </citation>
    <scope>NUCLEOTIDE SEQUENCE [LARGE SCALE GENOMIC DNA]</scope>
    <source>
        <strain evidence="5 6">SDU1-6</strain>
    </source>
</reference>
<dbReference type="PROSITE" id="PS00041">
    <property type="entry name" value="HTH_ARAC_FAMILY_1"/>
    <property type="match status" value="1"/>
</dbReference>
<dbReference type="EMBL" id="QMFY01000003">
    <property type="protein sequence ID" value="RAW01541.1"/>
    <property type="molecule type" value="Genomic_DNA"/>
</dbReference>
<dbReference type="Proteomes" id="UP000251889">
    <property type="component" value="Unassembled WGS sequence"/>
</dbReference>
<evidence type="ECO:0000259" key="4">
    <source>
        <dbReference type="PROSITE" id="PS01124"/>
    </source>
</evidence>
<gene>
    <name evidence="5" type="ORF">DQQ10_07730</name>
</gene>
<dbReference type="Gene3D" id="1.10.10.60">
    <property type="entry name" value="Homeodomain-like"/>
    <property type="match status" value="1"/>
</dbReference>
<evidence type="ECO:0000313" key="6">
    <source>
        <dbReference type="Proteomes" id="UP000251889"/>
    </source>
</evidence>
<protein>
    <submittedName>
        <fullName evidence="5">AraC family transcriptional regulator</fullName>
    </submittedName>
</protein>